<reference evidence="8" key="1">
    <citation type="journal article" date="2019" name="Int. J. Syst. Evol. Microbiol.">
        <title>The Global Catalogue of Microorganisms (GCM) 10K type strain sequencing project: providing services to taxonomists for standard genome sequencing and annotation.</title>
        <authorList>
            <consortium name="The Broad Institute Genomics Platform"/>
            <consortium name="The Broad Institute Genome Sequencing Center for Infectious Disease"/>
            <person name="Wu L."/>
            <person name="Ma J."/>
        </authorList>
    </citation>
    <scope>NUCLEOTIDE SEQUENCE [LARGE SCALE GENOMIC DNA]</scope>
    <source>
        <strain evidence="8">CGMCC-1.15741</strain>
    </source>
</reference>
<gene>
    <name evidence="7" type="ORF">ACFQDM_03210</name>
</gene>
<dbReference type="SUPFAM" id="SSF53335">
    <property type="entry name" value="S-adenosyl-L-methionine-dependent methyltransferases"/>
    <property type="match status" value="1"/>
</dbReference>
<dbReference type="InterPro" id="IPR029063">
    <property type="entry name" value="SAM-dependent_MTases_sf"/>
</dbReference>
<evidence type="ECO:0000313" key="7">
    <source>
        <dbReference type="EMBL" id="MFC6197066.1"/>
    </source>
</evidence>
<dbReference type="Proteomes" id="UP001596303">
    <property type="component" value="Unassembled WGS sequence"/>
</dbReference>
<dbReference type="Pfam" id="PF07669">
    <property type="entry name" value="Eco57I"/>
    <property type="match status" value="1"/>
</dbReference>
<accession>A0ABW1S6A1</accession>
<dbReference type="EC" id="2.1.1.72" evidence="1"/>
<evidence type="ECO:0000256" key="5">
    <source>
        <dbReference type="ARBA" id="ARBA00047942"/>
    </source>
</evidence>
<protein>
    <recommendedName>
        <fullName evidence="1">site-specific DNA-methyltransferase (adenine-specific)</fullName>
        <ecNumber evidence="1">2.1.1.72</ecNumber>
    </recommendedName>
</protein>
<dbReference type="InterPro" id="IPR050953">
    <property type="entry name" value="N4_N6_ade-DNA_methylase"/>
</dbReference>
<feature type="domain" description="Type II methyltransferase M.TaqI-like" evidence="6">
    <location>
        <begin position="109"/>
        <end position="192"/>
    </location>
</feature>
<evidence type="ECO:0000256" key="3">
    <source>
        <dbReference type="ARBA" id="ARBA00022679"/>
    </source>
</evidence>
<sequence length="489" mass="54245">MGRHQKVNLSDDGIDRRKTGYYSTPDFVVEYIVRRCLDIKPSSMSALDPCVGKGEFTQHLKKAGLSTKGVDVLNMEPIGVDEFIQADFIQLALGQKSFGSSHPSELSPDIFVANPPYNCHETEYIRANKSALADAYGKHAVLNMYALFLAAMIRVARPGSVIGAITLDSFLTARGYEPLRKQIFSECTIHELRLCPTDLFRSQGADVRTCIIILEKGVSDDVAAKVSSRPPDTFSFRRALQNAPALTVNRDLLFLSGNDDRFEIQVDVPDEVLSLFDERRLGQVAPCVTGISTGKDKEYISHSRSDKFSFPFYKNPGSKRFYAPPGGYLTSDFLEISERVPNFMVRNKNLLFKGGISCSSMGVQFGAALLPENSTFGVNANIIVSGEAQWEMLAYLNSSLANFMVRSVLIRSNMITAGYVSRIPYPQLSKKSLNYMSAIAREAYSQRCSPKQSKKFVTEIDEVLNSEIGLTPETVAKIDKFCSDIVRLT</sequence>
<evidence type="ECO:0000256" key="1">
    <source>
        <dbReference type="ARBA" id="ARBA00011900"/>
    </source>
</evidence>
<dbReference type="InterPro" id="IPR011639">
    <property type="entry name" value="MethylTrfase_TaqI-like_dom"/>
</dbReference>
<dbReference type="RefSeq" id="WP_377375361.1">
    <property type="nucleotide sequence ID" value="NZ_JBHSSW010000003.1"/>
</dbReference>
<comment type="catalytic activity">
    <reaction evidence="5">
        <text>a 2'-deoxyadenosine in DNA + S-adenosyl-L-methionine = an N(6)-methyl-2'-deoxyadenosine in DNA + S-adenosyl-L-homocysteine + H(+)</text>
        <dbReference type="Rhea" id="RHEA:15197"/>
        <dbReference type="Rhea" id="RHEA-COMP:12418"/>
        <dbReference type="Rhea" id="RHEA-COMP:12419"/>
        <dbReference type="ChEBI" id="CHEBI:15378"/>
        <dbReference type="ChEBI" id="CHEBI:57856"/>
        <dbReference type="ChEBI" id="CHEBI:59789"/>
        <dbReference type="ChEBI" id="CHEBI:90615"/>
        <dbReference type="ChEBI" id="CHEBI:90616"/>
        <dbReference type="EC" id="2.1.1.72"/>
    </reaction>
</comment>
<dbReference type="Gene3D" id="3.40.50.150">
    <property type="entry name" value="Vaccinia Virus protein VP39"/>
    <property type="match status" value="1"/>
</dbReference>
<dbReference type="GO" id="GO:0032259">
    <property type="term" value="P:methylation"/>
    <property type="evidence" value="ECO:0007669"/>
    <property type="project" value="UniProtKB-KW"/>
</dbReference>
<evidence type="ECO:0000256" key="2">
    <source>
        <dbReference type="ARBA" id="ARBA00022603"/>
    </source>
</evidence>
<keyword evidence="8" id="KW-1185">Reference proteome</keyword>
<proteinExistence type="predicted"/>
<organism evidence="7 8">
    <name type="scientific">Ponticaulis profundi</name>
    <dbReference type="NCBI Taxonomy" id="2665222"/>
    <lineage>
        <taxon>Bacteria</taxon>
        <taxon>Pseudomonadati</taxon>
        <taxon>Pseudomonadota</taxon>
        <taxon>Alphaproteobacteria</taxon>
        <taxon>Hyphomonadales</taxon>
        <taxon>Hyphomonadaceae</taxon>
        <taxon>Ponticaulis</taxon>
    </lineage>
</organism>
<comment type="caution">
    <text evidence="7">The sequence shown here is derived from an EMBL/GenBank/DDBJ whole genome shotgun (WGS) entry which is preliminary data.</text>
</comment>
<dbReference type="PANTHER" id="PTHR33841:SF1">
    <property type="entry name" value="DNA METHYLTRANSFERASE A"/>
    <property type="match status" value="1"/>
</dbReference>
<evidence type="ECO:0000259" key="6">
    <source>
        <dbReference type="Pfam" id="PF07669"/>
    </source>
</evidence>
<keyword evidence="2 7" id="KW-0489">Methyltransferase</keyword>
<dbReference type="PANTHER" id="PTHR33841">
    <property type="entry name" value="DNA METHYLTRANSFERASE YEEA-RELATED"/>
    <property type="match status" value="1"/>
</dbReference>
<dbReference type="GO" id="GO:0008168">
    <property type="term" value="F:methyltransferase activity"/>
    <property type="evidence" value="ECO:0007669"/>
    <property type="project" value="UniProtKB-KW"/>
</dbReference>
<dbReference type="PRINTS" id="PR00507">
    <property type="entry name" value="N12N6MTFRASE"/>
</dbReference>
<dbReference type="EMBL" id="JBHSSW010000003">
    <property type="protein sequence ID" value="MFC6197066.1"/>
    <property type="molecule type" value="Genomic_DNA"/>
</dbReference>
<keyword evidence="4" id="KW-0949">S-adenosyl-L-methionine</keyword>
<evidence type="ECO:0000313" key="8">
    <source>
        <dbReference type="Proteomes" id="UP001596303"/>
    </source>
</evidence>
<evidence type="ECO:0000256" key="4">
    <source>
        <dbReference type="ARBA" id="ARBA00022691"/>
    </source>
</evidence>
<keyword evidence="3" id="KW-0808">Transferase</keyword>
<name>A0ABW1S6A1_9PROT</name>